<organism evidence="4 5">
    <name type="scientific">Banduia mediterranea</name>
    <dbReference type="NCBI Taxonomy" id="3075609"/>
    <lineage>
        <taxon>Bacteria</taxon>
        <taxon>Pseudomonadati</taxon>
        <taxon>Pseudomonadota</taxon>
        <taxon>Gammaproteobacteria</taxon>
        <taxon>Nevskiales</taxon>
        <taxon>Algiphilaceae</taxon>
        <taxon>Banduia</taxon>
    </lineage>
</organism>
<evidence type="ECO:0000256" key="1">
    <source>
        <dbReference type="ARBA" id="ARBA00022737"/>
    </source>
</evidence>
<dbReference type="SUPFAM" id="SSF48452">
    <property type="entry name" value="TPR-like"/>
    <property type="match status" value="1"/>
</dbReference>
<evidence type="ECO:0000313" key="4">
    <source>
        <dbReference type="EMBL" id="MDT0497034.1"/>
    </source>
</evidence>
<dbReference type="PROSITE" id="PS50005">
    <property type="entry name" value="TPR"/>
    <property type="match status" value="2"/>
</dbReference>
<name>A0ABU2WIH2_9GAMM</name>
<accession>A0ABU2WIH2</accession>
<dbReference type="InterPro" id="IPR019734">
    <property type="entry name" value="TPR_rpt"/>
</dbReference>
<feature type="repeat" description="TPR" evidence="3">
    <location>
        <begin position="71"/>
        <end position="104"/>
    </location>
</feature>
<evidence type="ECO:0000256" key="2">
    <source>
        <dbReference type="ARBA" id="ARBA00022803"/>
    </source>
</evidence>
<dbReference type="PANTHER" id="PTHR44858:SF1">
    <property type="entry name" value="UDP-N-ACETYLGLUCOSAMINE--PEPTIDE N-ACETYLGLUCOSAMINYLTRANSFERASE SPINDLY-RELATED"/>
    <property type="match status" value="1"/>
</dbReference>
<evidence type="ECO:0000313" key="5">
    <source>
        <dbReference type="Proteomes" id="UP001254608"/>
    </source>
</evidence>
<dbReference type="InterPro" id="IPR050498">
    <property type="entry name" value="Ycf3"/>
</dbReference>
<sequence length="203" mass="21861">MALLAILAAGCTTTAPRASRAPVGAEMASAQVAHDDAADERFRAALQMMRTRPDTAREELLALSREYPSFSGPLTNLGILYASGRQRGDAVASFSQAVSANPNNAVALNWLGTLYRETGDFGRAEAAYLKALEVQPNYAAAHLNLAILYELALGRPQQALEHYRDYRDQADDPRLIVSAWIKELETKGVPSPATSVASAQMTP</sequence>
<dbReference type="Pfam" id="PF13424">
    <property type="entry name" value="TPR_12"/>
    <property type="match status" value="1"/>
</dbReference>
<comment type="caution">
    <text evidence="4">The sequence shown here is derived from an EMBL/GenBank/DDBJ whole genome shotgun (WGS) entry which is preliminary data.</text>
</comment>
<reference evidence="4 5" key="1">
    <citation type="submission" date="2023-09" db="EMBL/GenBank/DDBJ databases">
        <authorList>
            <person name="Rey-Velasco X."/>
        </authorList>
    </citation>
    <scope>NUCLEOTIDE SEQUENCE [LARGE SCALE GENOMIC DNA]</scope>
    <source>
        <strain evidence="4 5">W345</strain>
    </source>
</reference>
<dbReference type="EMBL" id="JAVRIC010000007">
    <property type="protein sequence ID" value="MDT0497034.1"/>
    <property type="molecule type" value="Genomic_DNA"/>
</dbReference>
<feature type="repeat" description="TPR" evidence="3">
    <location>
        <begin position="105"/>
        <end position="138"/>
    </location>
</feature>
<dbReference type="Gene3D" id="1.25.40.10">
    <property type="entry name" value="Tetratricopeptide repeat domain"/>
    <property type="match status" value="1"/>
</dbReference>
<protein>
    <submittedName>
        <fullName evidence="4">Tetratricopeptide repeat protein</fullName>
    </submittedName>
</protein>
<dbReference type="RefSeq" id="WP_311364428.1">
    <property type="nucleotide sequence ID" value="NZ_JAVRIC010000007.1"/>
</dbReference>
<keyword evidence="5" id="KW-1185">Reference proteome</keyword>
<dbReference type="InterPro" id="IPR011990">
    <property type="entry name" value="TPR-like_helical_dom_sf"/>
</dbReference>
<dbReference type="PANTHER" id="PTHR44858">
    <property type="entry name" value="TETRATRICOPEPTIDE REPEAT PROTEIN 6"/>
    <property type="match status" value="1"/>
</dbReference>
<gene>
    <name evidence="4" type="ORF">RM530_06595</name>
</gene>
<proteinExistence type="predicted"/>
<keyword evidence="2 3" id="KW-0802">TPR repeat</keyword>
<dbReference type="Proteomes" id="UP001254608">
    <property type="component" value="Unassembled WGS sequence"/>
</dbReference>
<evidence type="ECO:0000256" key="3">
    <source>
        <dbReference type="PROSITE-ProRule" id="PRU00339"/>
    </source>
</evidence>
<dbReference type="SMART" id="SM00028">
    <property type="entry name" value="TPR"/>
    <property type="match status" value="3"/>
</dbReference>
<keyword evidence="1" id="KW-0677">Repeat</keyword>